<dbReference type="GO" id="GO:0005975">
    <property type="term" value="P:carbohydrate metabolic process"/>
    <property type="evidence" value="ECO:0007669"/>
    <property type="project" value="InterPro"/>
</dbReference>
<keyword evidence="5" id="KW-1185">Reference proteome</keyword>
<feature type="binding site" evidence="2">
    <location>
        <begin position="244"/>
        <end position="247"/>
    </location>
    <ligand>
        <name>dihydroxyacetone phosphate</name>
        <dbReference type="ChEBI" id="CHEBI:57642"/>
    </ligand>
</feature>
<dbReference type="GO" id="GO:0008270">
    <property type="term" value="F:zinc ion binding"/>
    <property type="evidence" value="ECO:0007669"/>
    <property type="project" value="InterPro"/>
</dbReference>
<dbReference type="AlphaFoldDB" id="A0AA96RCV0"/>
<keyword evidence="3" id="KW-0862">Zinc</keyword>
<keyword evidence="3" id="KW-0479">Metal-binding</keyword>
<dbReference type="GO" id="GO:0016832">
    <property type="term" value="F:aldehyde-lyase activity"/>
    <property type="evidence" value="ECO:0007669"/>
    <property type="project" value="InterPro"/>
</dbReference>
<dbReference type="SUPFAM" id="SSF51569">
    <property type="entry name" value="Aldolase"/>
    <property type="match status" value="1"/>
</dbReference>
<dbReference type="CDD" id="cd00947">
    <property type="entry name" value="TBP_aldolase_IIB"/>
    <property type="match status" value="1"/>
</dbReference>
<dbReference type="EMBL" id="CP130318">
    <property type="protein sequence ID" value="WNQ09102.1"/>
    <property type="molecule type" value="Genomic_DNA"/>
</dbReference>
<organism evidence="4 5">
    <name type="scientific">Paenibacillus aurantius</name>
    <dbReference type="NCBI Taxonomy" id="2918900"/>
    <lineage>
        <taxon>Bacteria</taxon>
        <taxon>Bacillati</taxon>
        <taxon>Bacillota</taxon>
        <taxon>Bacilli</taxon>
        <taxon>Bacillales</taxon>
        <taxon>Paenibacillaceae</taxon>
        <taxon>Paenibacillus</taxon>
    </lineage>
</organism>
<dbReference type="PANTHER" id="PTHR30304:SF0">
    <property type="entry name" value="D-TAGATOSE-1,6-BISPHOSPHATE ALDOLASE SUBUNIT GATY-RELATED"/>
    <property type="match status" value="1"/>
</dbReference>
<dbReference type="RefSeq" id="WP_315602869.1">
    <property type="nucleotide sequence ID" value="NZ_CP130318.1"/>
</dbReference>
<dbReference type="InterPro" id="IPR013785">
    <property type="entry name" value="Aldolase_TIM"/>
</dbReference>
<feature type="active site" description="Proton donor" evidence="1">
    <location>
        <position position="93"/>
    </location>
</feature>
<sequence length="306" mass="33392">MKLQNKPANVITLKKGLEQAEKEGYALGSFSPRYTPMIAAVLRAGQKANSPLIVQISSKELVRYGITPKEFADEFYSRIEAENITVPVVLHLDHTKDMAVIRDAIEAGFTSVMIDASEKELAANIADSKEAADYAHSKGVSVEAELGMIGTTDFVETDKDEELYTDPKEAEQFVRETNVDALAVSCGTAHGVYMVKQPKIDYERLQAIRSLTPVHLVLHGGSGVPADMMAKAIRLPGGGVSKVNIATDLELAFLGSLGREERMTNEECRNLPADQLEKGRAAVEATVLDKITNFLGSKNMADRFDF</sequence>
<dbReference type="Gene3D" id="3.20.20.70">
    <property type="entry name" value="Aldolase class I"/>
    <property type="match status" value="1"/>
</dbReference>
<accession>A0AA96RCV0</accession>
<evidence type="ECO:0000313" key="4">
    <source>
        <dbReference type="EMBL" id="WNQ09102.1"/>
    </source>
</evidence>
<dbReference type="InterPro" id="IPR000771">
    <property type="entry name" value="FBA_II"/>
</dbReference>
<proteinExistence type="predicted"/>
<dbReference type="InterPro" id="IPR050246">
    <property type="entry name" value="Class_II_FBP_aldolase"/>
</dbReference>
<evidence type="ECO:0000256" key="3">
    <source>
        <dbReference type="PIRSR" id="PIRSR001359-3"/>
    </source>
</evidence>
<evidence type="ECO:0000313" key="5">
    <source>
        <dbReference type="Proteomes" id="UP001305702"/>
    </source>
</evidence>
<feature type="binding site" evidence="2">
    <location>
        <begin position="220"/>
        <end position="222"/>
    </location>
    <ligand>
        <name>dihydroxyacetone phosphate</name>
        <dbReference type="ChEBI" id="CHEBI:57642"/>
    </ligand>
</feature>
<comment type="cofactor">
    <cofactor evidence="3">
        <name>Zn(2+)</name>
        <dbReference type="ChEBI" id="CHEBI:29105"/>
    </cofactor>
    <text evidence="3">Binds 2 Zn(2+) ions per subunit. One is catalytic and the other provides a structural contribution.</text>
</comment>
<name>A0AA96RCV0_9BACL</name>
<reference evidence="4 5" key="1">
    <citation type="submission" date="2022-02" db="EMBL/GenBank/DDBJ databases">
        <title>Paenibacillus sp. MBLB1776 Whole Genome Shotgun Sequencing.</title>
        <authorList>
            <person name="Hwang C.Y."/>
            <person name="Cho E.-S."/>
            <person name="Seo M.-J."/>
        </authorList>
    </citation>
    <scope>NUCLEOTIDE SEQUENCE [LARGE SCALE GENOMIC DNA]</scope>
    <source>
        <strain evidence="4 5">MBLB1776</strain>
    </source>
</reference>
<protein>
    <submittedName>
        <fullName evidence="4">Class II fructose-bisphosphate aldolase</fullName>
    </submittedName>
</protein>
<feature type="binding site" evidence="3">
    <location>
        <position position="190"/>
    </location>
    <ligand>
        <name>Zn(2+)</name>
        <dbReference type="ChEBI" id="CHEBI:29105"/>
        <label>1</label>
        <note>catalytic</note>
    </ligand>
</feature>
<dbReference type="KEGG" id="paun:MJA45_15755"/>
<feature type="binding site" evidence="3">
    <location>
        <position position="115"/>
    </location>
    <ligand>
        <name>Zn(2+)</name>
        <dbReference type="ChEBI" id="CHEBI:29105"/>
        <label>2</label>
    </ligand>
</feature>
<feature type="binding site" evidence="3">
    <location>
        <position position="145"/>
    </location>
    <ligand>
        <name>Zn(2+)</name>
        <dbReference type="ChEBI" id="CHEBI:29105"/>
        <label>2</label>
    </ligand>
</feature>
<feature type="binding site" evidence="2">
    <location>
        <position position="191"/>
    </location>
    <ligand>
        <name>dihydroxyacetone phosphate</name>
        <dbReference type="ChEBI" id="CHEBI:57642"/>
    </ligand>
</feature>
<evidence type="ECO:0000256" key="1">
    <source>
        <dbReference type="PIRSR" id="PIRSR001359-1"/>
    </source>
</evidence>
<dbReference type="Pfam" id="PF01116">
    <property type="entry name" value="F_bP_aldolase"/>
    <property type="match status" value="1"/>
</dbReference>
<dbReference type="Proteomes" id="UP001305702">
    <property type="component" value="Chromosome"/>
</dbReference>
<evidence type="ECO:0000256" key="2">
    <source>
        <dbReference type="PIRSR" id="PIRSR001359-2"/>
    </source>
</evidence>
<dbReference type="NCBIfam" id="TIGR00167">
    <property type="entry name" value="cbbA"/>
    <property type="match status" value="1"/>
</dbReference>
<feature type="binding site" evidence="3">
    <location>
        <position position="94"/>
    </location>
    <ligand>
        <name>Zn(2+)</name>
        <dbReference type="ChEBI" id="CHEBI:29105"/>
        <label>1</label>
        <note>catalytic</note>
    </ligand>
</feature>
<feature type="binding site" evidence="3">
    <location>
        <position position="219"/>
    </location>
    <ligand>
        <name>Zn(2+)</name>
        <dbReference type="ChEBI" id="CHEBI:29105"/>
        <label>1</label>
        <note>catalytic</note>
    </ligand>
</feature>
<dbReference type="PIRSF" id="PIRSF001359">
    <property type="entry name" value="F_bP_aldolase_II"/>
    <property type="match status" value="1"/>
</dbReference>
<dbReference type="PANTHER" id="PTHR30304">
    <property type="entry name" value="D-TAGATOSE-1,6-BISPHOSPHATE ALDOLASE"/>
    <property type="match status" value="1"/>
</dbReference>
<gene>
    <name evidence="4" type="ORF">MJA45_15755</name>
</gene>